<dbReference type="AlphaFoldDB" id="A0A382F344"/>
<proteinExistence type="predicted"/>
<accession>A0A382F344</accession>
<feature type="region of interest" description="Disordered" evidence="1">
    <location>
        <begin position="36"/>
        <end position="58"/>
    </location>
</feature>
<dbReference type="EMBL" id="UINC01047363">
    <property type="protein sequence ID" value="SVB56551.1"/>
    <property type="molecule type" value="Genomic_DNA"/>
</dbReference>
<reference evidence="2" key="1">
    <citation type="submission" date="2018-05" db="EMBL/GenBank/DDBJ databases">
        <authorList>
            <person name="Lanie J.A."/>
            <person name="Ng W.-L."/>
            <person name="Kazmierczak K.M."/>
            <person name="Andrzejewski T.M."/>
            <person name="Davidsen T.M."/>
            <person name="Wayne K.J."/>
            <person name="Tettelin H."/>
            <person name="Glass J.I."/>
            <person name="Rusch D."/>
            <person name="Podicherti R."/>
            <person name="Tsui H.-C.T."/>
            <person name="Winkler M.E."/>
        </authorList>
    </citation>
    <scope>NUCLEOTIDE SEQUENCE</scope>
</reference>
<evidence type="ECO:0000313" key="2">
    <source>
        <dbReference type="EMBL" id="SVB56551.1"/>
    </source>
</evidence>
<sequence>MLGLRNLFGSMFQVQGLVGTMEATGQWGIETDIQTSFPTAPRQSEVESAVESPDITPR</sequence>
<organism evidence="2">
    <name type="scientific">marine metagenome</name>
    <dbReference type="NCBI Taxonomy" id="408172"/>
    <lineage>
        <taxon>unclassified sequences</taxon>
        <taxon>metagenomes</taxon>
        <taxon>ecological metagenomes</taxon>
    </lineage>
</organism>
<gene>
    <name evidence="2" type="ORF">METZ01_LOCUS209405</name>
</gene>
<name>A0A382F344_9ZZZZ</name>
<evidence type="ECO:0000256" key="1">
    <source>
        <dbReference type="SAM" id="MobiDB-lite"/>
    </source>
</evidence>
<protein>
    <submittedName>
        <fullName evidence="2">Uncharacterized protein</fullName>
    </submittedName>
</protein>